<protein>
    <recommendedName>
        <fullName evidence="9">Phosphopantetheine adenylyltransferase</fullName>
        <ecNumber evidence="9">2.7.7.3</ecNumber>
    </recommendedName>
    <alternativeName>
        <fullName evidence="9">Dephospho-CoA pyrophosphorylase</fullName>
    </alternativeName>
    <alternativeName>
        <fullName evidence="9">Pantetheine-phosphate adenylyltransferase</fullName>
        <shortName evidence="9">PPAT</shortName>
    </alternativeName>
</protein>
<dbReference type="RefSeq" id="WP_274360776.1">
    <property type="nucleotide sequence ID" value="NZ_CP110496.1"/>
</dbReference>
<organism evidence="11 12">
    <name type="scientific">Candidatus Purcelliella pentastirinorum</name>
    <dbReference type="NCBI Taxonomy" id="472834"/>
    <lineage>
        <taxon>Bacteria</taxon>
        <taxon>Pseudomonadati</taxon>
        <taxon>Pseudomonadota</taxon>
        <taxon>Gammaproteobacteria</taxon>
        <taxon>Enterobacterales</taxon>
        <taxon>Enterobacteriaceae</taxon>
        <taxon>Candidatus Purcelliella</taxon>
    </lineage>
</organism>
<comment type="pathway">
    <text evidence="9">Cofactor biosynthesis; coenzyme A biosynthesis; CoA from (R)-pantothenate: step 4/5.</text>
</comment>
<feature type="site" description="Transition state stabilizer" evidence="9">
    <location>
        <position position="18"/>
    </location>
</feature>
<dbReference type="SUPFAM" id="SSF52374">
    <property type="entry name" value="Nucleotidylyl transferase"/>
    <property type="match status" value="1"/>
</dbReference>
<accession>A0AAX3N7Z1</accession>
<comment type="subcellular location">
    <subcellularLocation>
        <location evidence="9">Cytoplasm</location>
    </subcellularLocation>
</comment>
<dbReference type="CDD" id="cd02163">
    <property type="entry name" value="PPAT"/>
    <property type="match status" value="1"/>
</dbReference>
<keyword evidence="7 9" id="KW-0173">Coenzyme A biosynthesis</keyword>
<dbReference type="GO" id="GO:0005524">
    <property type="term" value="F:ATP binding"/>
    <property type="evidence" value="ECO:0007669"/>
    <property type="project" value="UniProtKB-KW"/>
</dbReference>
<dbReference type="Proteomes" id="UP001214992">
    <property type="component" value="Chromosome"/>
</dbReference>
<keyword evidence="3 9" id="KW-0548">Nucleotidyltransferase</keyword>
<dbReference type="PANTHER" id="PTHR21342:SF1">
    <property type="entry name" value="PHOSPHOPANTETHEINE ADENYLYLTRANSFERASE"/>
    <property type="match status" value="1"/>
</dbReference>
<dbReference type="PANTHER" id="PTHR21342">
    <property type="entry name" value="PHOSPHOPANTETHEINE ADENYLYLTRANSFERASE"/>
    <property type="match status" value="1"/>
</dbReference>
<dbReference type="EC" id="2.7.7.3" evidence="9"/>
<dbReference type="GO" id="GO:0004595">
    <property type="term" value="F:pantetheine-phosphate adenylyltransferase activity"/>
    <property type="evidence" value="ECO:0007669"/>
    <property type="project" value="UniProtKB-UniRule"/>
</dbReference>
<feature type="binding site" evidence="9">
    <location>
        <position position="10"/>
    </location>
    <ligand>
        <name>substrate</name>
    </ligand>
</feature>
<dbReference type="GO" id="GO:0005737">
    <property type="term" value="C:cytoplasm"/>
    <property type="evidence" value="ECO:0007669"/>
    <property type="project" value="UniProtKB-SubCell"/>
</dbReference>
<evidence type="ECO:0000256" key="2">
    <source>
        <dbReference type="ARBA" id="ARBA00022679"/>
    </source>
</evidence>
<feature type="binding site" evidence="9">
    <location>
        <begin position="89"/>
        <end position="91"/>
    </location>
    <ligand>
        <name>ATP</name>
        <dbReference type="ChEBI" id="CHEBI:30616"/>
    </ligand>
</feature>
<dbReference type="InterPro" id="IPR014729">
    <property type="entry name" value="Rossmann-like_a/b/a_fold"/>
</dbReference>
<evidence type="ECO:0000313" key="11">
    <source>
        <dbReference type="EMBL" id="WDI78751.1"/>
    </source>
</evidence>
<dbReference type="Pfam" id="PF01467">
    <property type="entry name" value="CTP_transf_like"/>
    <property type="match status" value="1"/>
</dbReference>
<dbReference type="EMBL" id="CP110496">
    <property type="protein sequence ID" value="WDI78751.1"/>
    <property type="molecule type" value="Genomic_DNA"/>
</dbReference>
<evidence type="ECO:0000256" key="4">
    <source>
        <dbReference type="ARBA" id="ARBA00022741"/>
    </source>
</evidence>
<evidence type="ECO:0000256" key="6">
    <source>
        <dbReference type="ARBA" id="ARBA00022842"/>
    </source>
</evidence>
<evidence type="ECO:0000256" key="5">
    <source>
        <dbReference type="ARBA" id="ARBA00022840"/>
    </source>
</evidence>
<dbReference type="InterPro" id="IPR004821">
    <property type="entry name" value="Cyt_trans-like"/>
</dbReference>
<evidence type="ECO:0000256" key="1">
    <source>
        <dbReference type="ARBA" id="ARBA00022490"/>
    </source>
</evidence>
<keyword evidence="4 9" id="KW-0547">Nucleotide-binding</keyword>
<comment type="catalytic activity">
    <reaction evidence="8 9">
        <text>(R)-4'-phosphopantetheine + ATP + H(+) = 3'-dephospho-CoA + diphosphate</text>
        <dbReference type="Rhea" id="RHEA:19801"/>
        <dbReference type="ChEBI" id="CHEBI:15378"/>
        <dbReference type="ChEBI" id="CHEBI:30616"/>
        <dbReference type="ChEBI" id="CHEBI:33019"/>
        <dbReference type="ChEBI" id="CHEBI:57328"/>
        <dbReference type="ChEBI" id="CHEBI:61723"/>
        <dbReference type="EC" id="2.7.7.3"/>
    </reaction>
</comment>
<evidence type="ECO:0000313" key="12">
    <source>
        <dbReference type="Proteomes" id="UP001214992"/>
    </source>
</evidence>
<comment type="subunit">
    <text evidence="9">Homohexamer.</text>
</comment>
<feature type="binding site" evidence="9">
    <location>
        <position position="99"/>
    </location>
    <ligand>
        <name>ATP</name>
        <dbReference type="ChEBI" id="CHEBI:30616"/>
    </ligand>
</feature>
<dbReference type="PRINTS" id="PR01020">
    <property type="entry name" value="LPSBIOSNTHSS"/>
</dbReference>
<comment type="similarity">
    <text evidence="9">Belongs to the bacterial CoaD family.</text>
</comment>
<keyword evidence="6 9" id="KW-0460">Magnesium</keyword>
<proteinExistence type="inferred from homology"/>
<name>A0AAX3N7Z1_9ENTR</name>
<evidence type="ECO:0000256" key="7">
    <source>
        <dbReference type="ARBA" id="ARBA00022993"/>
    </source>
</evidence>
<comment type="cofactor">
    <cofactor evidence="9">
        <name>Mg(2+)</name>
        <dbReference type="ChEBI" id="CHEBI:18420"/>
    </cofactor>
</comment>
<feature type="binding site" evidence="9">
    <location>
        <position position="74"/>
    </location>
    <ligand>
        <name>substrate</name>
    </ligand>
</feature>
<evidence type="ECO:0000256" key="9">
    <source>
        <dbReference type="HAMAP-Rule" id="MF_00151"/>
    </source>
</evidence>
<feature type="binding site" evidence="9">
    <location>
        <position position="42"/>
    </location>
    <ligand>
        <name>substrate</name>
    </ligand>
</feature>
<feature type="binding site" evidence="9">
    <location>
        <begin position="124"/>
        <end position="130"/>
    </location>
    <ligand>
        <name>ATP</name>
        <dbReference type="ChEBI" id="CHEBI:30616"/>
    </ligand>
</feature>
<dbReference type="Gene3D" id="3.40.50.620">
    <property type="entry name" value="HUPs"/>
    <property type="match status" value="1"/>
</dbReference>
<dbReference type="HAMAP" id="MF_00151">
    <property type="entry name" value="PPAT_bact"/>
    <property type="match status" value="1"/>
</dbReference>
<gene>
    <name evidence="9 11" type="primary">coaD</name>
    <name evidence="11" type="ORF">ONB71_01810</name>
</gene>
<dbReference type="AlphaFoldDB" id="A0AAX3N7Z1"/>
<sequence>MYRKAIYPGTFDPITLGHINIIKRSIKIFDKIIIAIAKNQNKNTLFNLQERIKLTKKATNKIKNLKIIGFNNLIIDCVKKYKTNILIRGLRNINDFIKEQQMAYINKNLSPKLENIFLMSSKKFNYISSSLIKEIIKLKGDMKNFIPKIIYKDIINKLNNKLKN</sequence>
<dbReference type="GO" id="GO:0015937">
    <property type="term" value="P:coenzyme A biosynthetic process"/>
    <property type="evidence" value="ECO:0007669"/>
    <property type="project" value="UniProtKB-UniRule"/>
</dbReference>
<feature type="binding site" evidence="9">
    <location>
        <position position="18"/>
    </location>
    <ligand>
        <name>ATP</name>
        <dbReference type="ChEBI" id="CHEBI:30616"/>
    </ligand>
</feature>
<reference evidence="11" key="1">
    <citation type="submission" date="2022-11" db="EMBL/GenBank/DDBJ databases">
        <title>Genomic comparisons reveal selection pressure and functional variation between nutritional endosymbionts of cave-adapted and epigean Hawaiian planthoppers.</title>
        <authorList>
            <person name="Gossett J.M."/>
            <person name="Porter M.L."/>
            <person name="Vasquez Y."/>
            <person name="Bennett G.M."/>
            <person name="Chong R.A."/>
        </authorList>
    </citation>
    <scope>NUCLEOTIDE SEQUENCE</scope>
    <source>
        <strain evidence="11">OPOL2</strain>
    </source>
</reference>
<keyword evidence="5 9" id="KW-0067">ATP-binding</keyword>
<keyword evidence="1 9" id="KW-0963">Cytoplasm</keyword>
<evidence type="ECO:0000256" key="3">
    <source>
        <dbReference type="ARBA" id="ARBA00022695"/>
    </source>
</evidence>
<keyword evidence="2 9" id="KW-0808">Transferase</keyword>
<feature type="domain" description="Cytidyltransferase-like" evidence="10">
    <location>
        <begin position="6"/>
        <end position="134"/>
    </location>
</feature>
<evidence type="ECO:0000256" key="8">
    <source>
        <dbReference type="ARBA" id="ARBA00029346"/>
    </source>
</evidence>
<dbReference type="NCBIfam" id="TIGR01510">
    <property type="entry name" value="coaD_prev_kdtB"/>
    <property type="match status" value="1"/>
</dbReference>
<feature type="binding site" evidence="9">
    <location>
        <position position="88"/>
    </location>
    <ligand>
        <name>substrate</name>
    </ligand>
</feature>
<evidence type="ECO:0000259" key="10">
    <source>
        <dbReference type="Pfam" id="PF01467"/>
    </source>
</evidence>
<comment type="function">
    <text evidence="9">Reversibly transfers an adenylyl group from ATP to 4'-phosphopantetheine, yielding dephospho-CoA (dPCoA) and pyrophosphate.</text>
</comment>
<dbReference type="InterPro" id="IPR001980">
    <property type="entry name" value="PPAT"/>
</dbReference>
<feature type="binding site" evidence="9">
    <location>
        <begin position="10"/>
        <end position="11"/>
    </location>
    <ligand>
        <name>ATP</name>
        <dbReference type="ChEBI" id="CHEBI:30616"/>
    </ligand>
</feature>
<dbReference type="NCBIfam" id="TIGR00125">
    <property type="entry name" value="cyt_tran_rel"/>
    <property type="match status" value="1"/>
</dbReference>